<accession>A0A0F3GL20</accession>
<keyword evidence="4" id="KW-0812">Transmembrane</keyword>
<evidence type="ECO:0000256" key="3">
    <source>
        <dbReference type="PROSITE-ProRule" id="PRU00284"/>
    </source>
</evidence>
<evidence type="ECO:0000259" key="5">
    <source>
        <dbReference type="PROSITE" id="PS50111"/>
    </source>
</evidence>
<keyword evidence="3" id="KW-0807">Transducer</keyword>
<keyword evidence="1" id="KW-0145">Chemotaxis</keyword>
<evidence type="ECO:0000313" key="6">
    <source>
        <dbReference type="EMBL" id="KJU82591.1"/>
    </source>
</evidence>
<dbReference type="GO" id="GO:0005886">
    <property type="term" value="C:plasma membrane"/>
    <property type="evidence" value="ECO:0007669"/>
    <property type="project" value="TreeGrafter"/>
</dbReference>
<dbReference type="Proteomes" id="UP000033423">
    <property type="component" value="Unassembled WGS sequence"/>
</dbReference>
<dbReference type="Pfam" id="PF00015">
    <property type="entry name" value="MCPsignal"/>
    <property type="match status" value="1"/>
</dbReference>
<dbReference type="PANTHER" id="PTHR43531">
    <property type="entry name" value="PROTEIN ICFG"/>
    <property type="match status" value="1"/>
</dbReference>
<keyword evidence="4" id="KW-0472">Membrane</keyword>
<dbReference type="PANTHER" id="PTHR43531:SF11">
    <property type="entry name" value="METHYL-ACCEPTING CHEMOTAXIS PROTEIN 3"/>
    <property type="match status" value="1"/>
</dbReference>
<dbReference type="Pfam" id="PF08376">
    <property type="entry name" value="NIT"/>
    <property type="match status" value="1"/>
</dbReference>
<evidence type="ECO:0000256" key="1">
    <source>
        <dbReference type="ARBA" id="ARBA00022500"/>
    </source>
</evidence>
<evidence type="ECO:0000256" key="4">
    <source>
        <dbReference type="SAM" id="Phobius"/>
    </source>
</evidence>
<dbReference type="InterPro" id="IPR004089">
    <property type="entry name" value="MCPsignal_dom"/>
</dbReference>
<dbReference type="GO" id="GO:0007165">
    <property type="term" value="P:signal transduction"/>
    <property type="evidence" value="ECO:0007669"/>
    <property type="project" value="UniProtKB-KW"/>
</dbReference>
<dbReference type="GO" id="GO:0004888">
    <property type="term" value="F:transmembrane signaling receptor activity"/>
    <property type="evidence" value="ECO:0007669"/>
    <property type="project" value="InterPro"/>
</dbReference>
<comment type="caution">
    <text evidence="6">The sequence shown here is derived from an EMBL/GenBank/DDBJ whole genome shotgun (WGS) entry which is preliminary data.</text>
</comment>
<organism evidence="6 7">
    <name type="scientific">Candidatus Magnetobacterium bavaricum</name>
    <dbReference type="NCBI Taxonomy" id="29290"/>
    <lineage>
        <taxon>Bacteria</taxon>
        <taxon>Pseudomonadati</taxon>
        <taxon>Nitrospirota</taxon>
        <taxon>Thermodesulfovibrionia</taxon>
        <taxon>Thermodesulfovibrionales</taxon>
        <taxon>Candidatus Magnetobacteriaceae</taxon>
        <taxon>Candidatus Magnetobacterium</taxon>
    </lineage>
</organism>
<keyword evidence="7" id="KW-1185">Reference proteome</keyword>
<dbReference type="PRINTS" id="PR00260">
    <property type="entry name" value="CHEMTRNSDUCR"/>
</dbReference>
<reference evidence="6 7" key="1">
    <citation type="submission" date="2015-02" db="EMBL/GenBank/DDBJ databases">
        <title>Single-cell genomics of uncultivated deep-branching MTB reveals a conserved set of magnetosome genes.</title>
        <authorList>
            <person name="Kolinko S."/>
            <person name="Richter M."/>
            <person name="Glockner F.O."/>
            <person name="Brachmann A."/>
            <person name="Schuler D."/>
        </authorList>
    </citation>
    <scope>NUCLEOTIDE SEQUENCE [LARGE SCALE GENOMIC DNA]</scope>
    <source>
        <strain evidence="6">TM-1</strain>
    </source>
</reference>
<dbReference type="PATRIC" id="fig|29290.4.peg.6909"/>
<dbReference type="PROSITE" id="PS51257">
    <property type="entry name" value="PROKAR_LIPOPROTEIN"/>
    <property type="match status" value="1"/>
</dbReference>
<evidence type="ECO:0000313" key="7">
    <source>
        <dbReference type="Proteomes" id="UP000033423"/>
    </source>
</evidence>
<dbReference type="InterPro" id="IPR051310">
    <property type="entry name" value="MCP_chemotaxis"/>
</dbReference>
<dbReference type="InterPro" id="IPR013587">
    <property type="entry name" value="Nitrate/nitrite_sensing"/>
</dbReference>
<feature type="transmembrane region" description="Helical" evidence="4">
    <location>
        <begin position="311"/>
        <end position="333"/>
    </location>
</feature>
<protein>
    <submittedName>
        <fullName evidence="6">Methyl-accepting chemotaxis protein</fullName>
    </submittedName>
</protein>
<dbReference type="SUPFAM" id="SSF58104">
    <property type="entry name" value="Methyl-accepting chemotaxis protein (MCP) signaling domain"/>
    <property type="match status" value="1"/>
</dbReference>
<comment type="similarity">
    <text evidence="2">Belongs to the methyl-accepting chemotaxis (MCP) protein family.</text>
</comment>
<dbReference type="PROSITE" id="PS50111">
    <property type="entry name" value="CHEMOTAXIS_TRANSDUC_2"/>
    <property type="match status" value="1"/>
</dbReference>
<feature type="domain" description="Methyl-accepting transducer" evidence="5">
    <location>
        <begin position="398"/>
        <end position="613"/>
    </location>
</feature>
<dbReference type="EMBL" id="LACI01002253">
    <property type="protein sequence ID" value="KJU82591.1"/>
    <property type="molecule type" value="Genomic_DNA"/>
</dbReference>
<dbReference type="Gene3D" id="1.10.287.950">
    <property type="entry name" value="Methyl-accepting chemotaxis protein"/>
    <property type="match status" value="1"/>
</dbReference>
<dbReference type="AlphaFoldDB" id="A0A0F3GL20"/>
<dbReference type="GO" id="GO:0006935">
    <property type="term" value="P:chemotaxis"/>
    <property type="evidence" value="ECO:0007669"/>
    <property type="project" value="UniProtKB-KW"/>
</dbReference>
<name>A0A0F3GL20_9BACT</name>
<sequence>MRFLENARFRNKLVIILVLPLLSLSCLSISEVLDKYRVAQQMGGMQTMSELAVKISALVHEIQKERGASAGFIGSKGAKFGPELKDQHAKTDKKLKELQAFEAMTAKGTHTAEFKAEMDAADKQLQQLTDNRELVGGLKISGADAIKYYTGMIADLLNVVTRIGKLSSNAELSAIAIAYVNFLQAKERAGQERAVLSNTFGAKAFAPGMFVKYCFLVSAQETYMKSFLSLADKEHRQFYADKVAGPVVEEVEKMRKVAFEKAAVGDFGIDAVYWFKTMTDKINLLKEVEDRLSRDLSGKAHSLQAWARTELGLYVLLTVVVLMVSVFLAYVVINDILRQLGGEPRVVVDIAKRIADGDLTIDFIGKGNNSGTGDTGLYAAVKEMVHNLREIVSEVKESSNSVSMGSQELMLSAAQTSAGAEEQAASIEETSSSMEEMASNIKRNAANAQQTEKIAHELVGEAREAGKAVSQSVVAIKQISEKITIIDEIARKTNLLALNAAIEAARAGEFGKGFAVVSAEVRKLAERSQEAAAQINQLSASSIKIAESTGKMLDKLVPDIEKTAALVEEITTSSKEQDIGAEQINTAIQQLDKVVQQNSGTAQQVSSTAETLADHAQQLQRSVTFFKTE</sequence>
<keyword evidence="4" id="KW-1133">Transmembrane helix</keyword>
<dbReference type="InterPro" id="IPR004090">
    <property type="entry name" value="Chemotax_Me-accpt_rcpt"/>
</dbReference>
<dbReference type="SMART" id="SM00283">
    <property type="entry name" value="MA"/>
    <property type="match status" value="1"/>
</dbReference>
<gene>
    <name evidence="6" type="ORF">MBAV_005224</name>
</gene>
<evidence type="ECO:0000256" key="2">
    <source>
        <dbReference type="ARBA" id="ARBA00029447"/>
    </source>
</evidence>
<proteinExistence type="inferred from homology"/>